<sequence>MQGRLLISLVFSSLAAAEQPSFATGPVIQDFGQHVKVENMLPLPQDAQFKIAFDVAEQAEPGTQNKRFNSLARFINMHVANGVKPQNIQLALVVHGKAGFDLLNDASYRQKFSHHNANAGLIKALAAQGVQVMLCGQSAGAMNLSAEHLMPEVTLGLSAMTLHALLQQQGYTLNPF</sequence>
<dbReference type="InterPro" id="IPR027396">
    <property type="entry name" value="DsrEFH-like"/>
</dbReference>
<evidence type="ECO:0008006" key="3">
    <source>
        <dbReference type="Google" id="ProtNLM"/>
    </source>
</evidence>
<dbReference type="Gene3D" id="3.40.1260.10">
    <property type="entry name" value="DsrEFH-like"/>
    <property type="match status" value="1"/>
</dbReference>
<evidence type="ECO:0000313" key="1">
    <source>
        <dbReference type="EMBL" id="GGO68737.1"/>
    </source>
</evidence>
<comment type="caution">
    <text evidence="1">The sequence shown here is derived from an EMBL/GenBank/DDBJ whole genome shotgun (WGS) entry which is preliminary data.</text>
</comment>
<proteinExistence type="predicted"/>
<dbReference type="Pfam" id="PF02635">
    <property type="entry name" value="DsrE"/>
    <property type="match status" value="1"/>
</dbReference>
<protein>
    <recommendedName>
        <fullName evidence="3">DsrE/DsrF-like family protein</fullName>
    </recommendedName>
</protein>
<reference evidence="1" key="1">
    <citation type="journal article" date="2014" name="Int. J. Syst. Evol. Microbiol.">
        <title>Complete genome sequence of Corynebacterium casei LMG S-19264T (=DSM 44701T), isolated from a smear-ripened cheese.</title>
        <authorList>
            <consortium name="US DOE Joint Genome Institute (JGI-PGF)"/>
            <person name="Walter F."/>
            <person name="Albersmeier A."/>
            <person name="Kalinowski J."/>
            <person name="Ruckert C."/>
        </authorList>
    </citation>
    <scope>NUCLEOTIDE SEQUENCE</scope>
    <source>
        <strain evidence="1">CGMCC 1.7086</strain>
    </source>
</reference>
<dbReference type="InterPro" id="IPR003787">
    <property type="entry name" value="Sulphur_relay_DsrE/F-like"/>
</dbReference>
<dbReference type="SUPFAM" id="SSF75169">
    <property type="entry name" value="DsrEFH-like"/>
    <property type="match status" value="1"/>
</dbReference>
<gene>
    <name evidence="1" type="ORF">GCM10010982_18350</name>
</gene>
<accession>A0A917YX41</accession>
<dbReference type="PANTHER" id="PTHR37691">
    <property type="entry name" value="BLR3518 PROTEIN"/>
    <property type="match status" value="1"/>
</dbReference>
<dbReference type="RefSeq" id="WP_188693550.1">
    <property type="nucleotide sequence ID" value="NZ_BMLS01000002.1"/>
</dbReference>
<evidence type="ECO:0000313" key="2">
    <source>
        <dbReference type="Proteomes" id="UP000606935"/>
    </source>
</evidence>
<organism evidence="1 2">
    <name type="scientific">Bowmanella pacifica</name>
    <dbReference type="NCBI Taxonomy" id="502051"/>
    <lineage>
        <taxon>Bacteria</taxon>
        <taxon>Pseudomonadati</taxon>
        <taxon>Pseudomonadota</taxon>
        <taxon>Gammaproteobacteria</taxon>
        <taxon>Alteromonadales</taxon>
        <taxon>Alteromonadaceae</taxon>
        <taxon>Bowmanella</taxon>
    </lineage>
</organism>
<reference evidence="1" key="2">
    <citation type="submission" date="2020-09" db="EMBL/GenBank/DDBJ databases">
        <authorList>
            <person name="Sun Q."/>
            <person name="Zhou Y."/>
        </authorList>
    </citation>
    <scope>NUCLEOTIDE SEQUENCE</scope>
    <source>
        <strain evidence="1">CGMCC 1.7086</strain>
    </source>
</reference>
<name>A0A917YX41_9ALTE</name>
<dbReference type="AlphaFoldDB" id="A0A917YX41"/>
<dbReference type="PANTHER" id="PTHR37691:SF1">
    <property type="entry name" value="BLR3518 PROTEIN"/>
    <property type="match status" value="1"/>
</dbReference>
<keyword evidence="2" id="KW-1185">Reference proteome</keyword>
<dbReference type="EMBL" id="BMLS01000002">
    <property type="protein sequence ID" value="GGO68737.1"/>
    <property type="molecule type" value="Genomic_DNA"/>
</dbReference>
<dbReference type="Proteomes" id="UP000606935">
    <property type="component" value="Unassembled WGS sequence"/>
</dbReference>